<name>A0ABY6F1S1_9GAMM</name>
<dbReference type="Gene3D" id="2.40.50.140">
    <property type="entry name" value="Nucleic acid-binding proteins"/>
    <property type="match status" value="1"/>
</dbReference>
<sequence length="147" mass="16371">MQIWHWLVIGLALMTLEIFLASFASLWFGVAALVTALLLWLMPMSLLAQVVVWLVLSVLCCLLWFRFIQPILKNKQGKSHKLLLGEAGIVIGVPVATQPGKVRFSVPKMGRDEWWCRSTDGEVLELGGRVFVVGMSGGELIVSQKHQ</sequence>
<feature type="transmembrane region" description="Helical" evidence="1">
    <location>
        <begin position="46"/>
        <end position="65"/>
    </location>
</feature>
<evidence type="ECO:0000313" key="3">
    <source>
        <dbReference type="Proteomes" id="UP001063782"/>
    </source>
</evidence>
<reference evidence="2" key="1">
    <citation type="submission" date="2021-12" db="EMBL/GenBank/DDBJ databases">
        <title>taxonomy of Moraxella sp. ZY201224.</title>
        <authorList>
            <person name="Li F."/>
        </authorList>
    </citation>
    <scope>NUCLEOTIDE SEQUENCE</scope>
    <source>
        <strain evidence="2">ZY201224</strain>
    </source>
</reference>
<gene>
    <name evidence="2" type="ORF">LU297_05195</name>
</gene>
<keyword evidence="1" id="KW-1133">Transmembrane helix</keyword>
<dbReference type="PANTHER" id="PTHR33507:SF3">
    <property type="entry name" value="INNER MEMBRANE PROTEIN YBBJ"/>
    <property type="match status" value="1"/>
</dbReference>
<keyword evidence="1" id="KW-0472">Membrane</keyword>
<dbReference type="RefSeq" id="WP_263075501.1">
    <property type="nucleotide sequence ID" value="NZ_CP089977.1"/>
</dbReference>
<evidence type="ECO:0000313" key="2">
    <source>
        <dbReference type="EMBL" id="UXZ04023.1"/>
    </source>
</evidence>
<keyword evidence="1" id="KW-0812">Transmembrane</keyword>
<dbReference type="EMBL" id="CP089977">
    <property type="protein sequence ID" value="UXZ04023.1"/>
    <property type="molecule type" value="Genomic_DNA"/>
</dbReference>
<feature type="transmembrane region" description="Helical" evidence="1">
    <location>
        <begin position="7"/>
        <end position="40"/>
    </location>
</feature>
<dbReference type="InterPro" id="IPR052165">
    <property type="entry name" value="Membrane_assoc_protease"/>
</dbReference>
<dbReference type="InterPro" id="IPR012340">
    <property type="entry name" value="NA-bd_OB-fold"/>
</dbReference>
<organism evidence="2 3">
    <name type="scientific">Moraxella nasicaprae</name>
    <dbReference type="NCBI Taxonomy" id="2904122"/>
    <lineage>
        <taxon>Bacteria</taxon>
        <taxon>Pseudomonadati</taxon>
        <taxon>Pseudomonadota</taxon>
        <taxon>Gammaproteobacteria</taxon>
        <taxon>Moraxellales</taxon>
        <taxon>Moraxellaceae</taxon>
        <taxon>Moraxella</taxon>
    </lineage>
</organism>
<proteinExistence type="predicted"/>
<accession>A0ABY6F1S1</accession>
<dbReference type="PANTHER" id="PTHR33507">
    <property type="entry name" value="INNER MEMBRANE PROTEIN YBBJ"/>
    <property type="match status" value="1"/>
</dbReference>
<dbReference type="Proteomes" id="UP001063782">
    <property type="component" value="Chromosome"/>
</dbReference>
<evidence type="ECO:0000256" key="1">
    <source>
        <dbReference type="SAM" id="Phobius"/>
    </source>
</evidence>
<keyword evidence="3" id="KW-1185">Reference proteome</keyword>
<protein>
    <submittedName>
        <fullName evidence="2">NfeD family protein</fullName>
    </submittedName>
</protein>